<proteinExistence type="predicted"/>
<feature type="domain" description="Aminotransferase class V" evidence="1">
    <location>
        <begin position="23"/>
        <end position="386"/>
    </location>
</feature>
<dbReference type="Gene3D" id="3.40.640.10">
    <property type="entry name" value="Type I PLP-dependent aspartate aminotransferase-like (Major domain)"/>
    <property type="match status" value="1"/>
</dbReference>
<organism evidence="2 3">
    <name type="scientific">Kribbella albertanoniae</name>
    <dbReference type="NCBI Taxonomy" id="1266829"/>
    <lineage>
        <taxon>Bacteria</taxon>
        <taxon>Bacillati</taxon>
        <taxon>Actinomycetota</taxon>
        <taxon>Actinomycetes</taxon>
        <taxon>Propionibacteriales</taxon>
        <taxon>Kribbellaceae</taxon>
        <taxon>Kribbella</taxon>
    </lineage>
</organism>
<dbReference type="InterPro" id="IPR011340">
    <property type="entry name" value="Cys_dSase-rel"/>
</dbReference>
<dbReference type="Pfam" id="PF00266">
    <property type="entry name" value="Aminotran_5"/>
    <property type="match status" value="1"/>
</dbReference>
<evidence type="ECO:0000259" key="1">
    <source>
        <dbReference type="Pfam" id="PF00266"/>
    </source>
</evidence>
<keyword evidence="3" id="KW-1185">Reference proteome</keyword>
<dbReference type="InterPro" id="IPR015422">
    <property type="entry name" value="PyrdxlP-dep_Trfase_small"/>
</dbReference>
<name>A0A4V6PAL3_9ACTN</name>
<dbReference type="NCBIfam" id="TIGR01976">
    <property type="entry name" value="am_tr_V_VC1184"/>
    <property type="match status" value="1"/>
</dbReference>
<dbReference type="Proteomes" id="UP000295075">
    <property type="component" value="Unassembled WGS sequence"/>
</dbReference>
<dbReference type="PANTHER" id="PTHR43586:SF21">
    <property type="entry name" value="PYRIDOXAL PHOSPHATE (PLP)-DEPENDENT ASPARTATE AMINOTRANSFERASE SUPERFAMILY"/>
    <property type="match status" value="1"/>
</dbReference>
<evidence type="ECO:0000313" key="2">
    <source>
        <dbReference type="EMBL" id="TDC33305.1"/>
    </source>
</evidence>
<sequence length="398" mass="42424">MGAFDVIAVRKQFPALGEGAAHFDGPGGSQTPQAVADAVAQTLTSALANRGQLTPAERRADGIVRDARTAMADLLGSTADGIVFGRSMTQLTYDFSRTLAKGWGPGDEIVVTRLDHDANVRPWVQAAEAVGATVRWLEFDRGTSELDDLEPLLSEITKLVAVTGASNLIGTRPDIEAIAAQVHEAGALLYVDGVHLTAHAPVATSYADFYVCSPYKFFGPHLGVLSARPELLETLRPDKLLPATDVVPERFELGTLPYELLAGTTAAVDFLAGLGGDGATRREQLNDSLRLVEEHEDALRDDLEARLKEIPEITLYGHAARRTPTLLFTVAGHTPAAVAEHLAQAGVNAPAGTFYAYEPARRLGLTEGAVRAGLAPYTDQSDVDRLVEAVLTLVRSTN</sequence>
<dbReference type="RefSeq" id="WP_132403397.1">
    <property type="nucleotide sequence ID" value="NZ_SMKA01000015.1"/>
</dbReference>
<dbReference type="Gene3D" id="3.90.1150.10">
    <property type="entry name" value="Aspartate Aminotransferase, domain 1"/>
    <property type="match status" value="1"/>
</dbReference>
<dbReference type="OrthoDB" id="7592443at2"/>
<dbReference type="InterPro" id="IPR015424">
    <property type="entry name" value="PyrdxlP-dep_Trfase"/>
</dbReference>
<gene>
    <name evidence="2" type="ORF">E1261_06500</name>
</gene>
<comment type="caution">
    <text evidence="2">The sequence shown here is derived from an EMBL/GenBank/DDBJ whole genome shotgun (WGS) entry which is preliminary data.</text>
</comment>
<evidence type="ECO:0000313" key="3">
    <source>
        <dbReference type="Proteomes" id="UP000295075"/>
    </source>
</evidence>
<reference evidence="2 3" key="1">
    <citation type="submission" date="2019-03" db="EMBL/GenBank/DDBJ databases">
        <title>Draft genome sequences of novel Actinobacteria.</title>
        <authorList>
            <person name="Sahin N."/>
            <person name="Ay H."/>
            <person name="Saygin H."/>
        </authorList>
    </citation>
    <scope>NUCLEOTIDE SEQUENCE [LARGE SCALE GENOMIC DNA]</scope>
    <source>
        <strain evidence="2 3">JCM 30547</strain>
    </source>
</reference>
<dbReference type="EMBL" id="SMKA01000015">
    <property type="protein sequence ID" value="TDC33305.1"/>
    <property type="molecule type" value="Genomic_DNA"/>
</dbReference>
<dbReference type="PANTHER" id="PTHR43586">
    <property type="entry name" value="CYSTEINE DESULFURASE"/>
    <property type="match status" value="1"/>
</dbReference>
<dbReference type="InterPro" id="IPR015421">
    <property type="entry name" value="PyrdxlP-dep_Trfase_major"/>
</dbReference>
<dbReference type="InterPro" id="IPR000192">
    <property type="entry name" value="Aminotrans_V_dom"/>
</dbReference>
<dbReference type="SUPFAM" id="SSF53383">
    <property type="entry name" value="PLP-dependent transferases"/>
    <property type="match status" value="1"/>
</dbReference>
<protein>
    <submittedName>
        <fullName evidence="2">Cysteine desulfurase-like protein</fullName>
    </submittedName>
</protein>
<accession>A0A4V6PAL3</accession>
<dbReference type="AlphaFoldDB" id="A0A4V6PAL3"/>